<evidence type="ECO:0000313" key="12">
    <source>
        <dbReference type="EMBL" id="KAK1380143.1"/>
    </source>
</evidence>
<comment type="subcellular location">
    <subcellularLocation>
        <location evidence="8">Golgi apparatus</location>
        <location evidence="8">trans-Golgi network membrane</location>
        <topology evidence="8">Single-pass type IV membrane protein</topology>
    </subcellularLocation>
</comment>
<keyword evidence="7 10" id="KW-0472">Membrane</keyword>
<evidence type="ECO:0000256" key="8">
    <source>
        <dbReference type="ARBA" id="ARBA00037801"/>
    </source>
</evidence>
<evidence type="ECO:0000256" key="4">
    <source>
        <dbReference type="ARBA" id="ARBA00022927"/>
    </source>
</evidence>
<dbReference type="EMBL" id="JAUIZM010000006">
    <property type="protein sequence ID" value="KAK1380143.1"/>
    <property type="molecule type" value="Genomic_DNA"/>
</dbReference>
<dbReference type="GO" id="GO:0015031">
    <property type="term" value="P:protein transport"/>
    <property type="evidence" value="ECO:0007669"/>
    <property type="project" value="UniProtKB-KW"/>
</dbReference>
<evidence type="ECO:0000256" key="10">
    <source>
        <dbReference type="SAM" id="Phobius"/>
    </source>
</evidence>
<dbReference type="CDD" id="cd21442">
    <property type="entry name" value="SNARE_NTD_STX6-like"/>
    <property type="match status" value="1"/>
</dbReference>
<feature type="domain" description="Syntaxin 6/10/61 N-terminal" evidence="11">
    <location>
        <begin position="11"/>
        <end position="103"/>
    </location>
</feature>
<dbReference type="InterPro" id="IPR010989">
    <property type="entry name" value="SNARE"/>
</dbReference>
<organism evidence="12 13">
    <name type="scientific">Heracleum sosnowskyi</name>
    <dbReference type="NCBI Taxonomy" id="360622"/>
    <lineage>
        <taxon>Eukaryota</taxon>
        <taxon>Viridiplantae</taxon>
        <taxon>Streptophyta</taxon>
        <taxon>Embryophyta</taxon>
        <taxon>Tracheophyta</taxon>
        <taxon>Spermatophyta</taxon>
        <taxon>Magnoliopsida</taxon>
        <taxon>eudicotyledons</taxon>
        <taxon>Gunneridae</taxon>
        <taxon>Pentapetalae</taxon>
        <taxon>asterids</taxon>
        <taxon>campanulids</taxon>
        <taxon>Apiales</taxon>
        <taxon>Apiaceae</taxon>
        <taxon>Apioideae</taxon>
        <taxon>apioid superclade</taxon>
        <taxon>Tordylieae</taxon>
        <taxon>Tordyliinae</taxon>
        <taxon>Heracleum</taxon>
    </lineage>
</organism>
<dbReference type="FunFam" id="1.20.58.90:FF:000004">
    <property type="entry name" value="Syntaxin 10"/>
    <property type="match status" value="1"/>
</dbReference>
<keyword evidence="2" id="KW-0813">Transport</keyword>
<name>A0AAD8I939_9APIA</name>
<dbReference type="Gene3D" id="1.20.58.90">
    <property type="match status" value="1"/>
</dbReference>
<protein>
    <submittedName>
        <fullName evidence="12">Syntaxin 6</fullName>
    </submittedName>
</protein>
<feature type="region of interest" description="Disordered" evidence="9">
    <location>
        <begin position="140"/>
        <end position="166"/>
    </location>
</feature>
<dbReference type="Pfam" id="PF09177">
    <property type="entry name" value="STX6_10_61_N"/>
    <property type="match status" value="1"/>
</dbReference>
<reference evidence="12" key="1">
    <citation type="submission" date="2023-02" db="EMBL/GenBank/DDBJ databases">
        <title>Genome of toxic invasive species Heracleum sosnowskyi carries increased number of genes despite the absence of recent whole-genome duplications.</title>
        <authorList>
            <person name="Schelkunov M."/>
            <person name="Shtratnikova V."/>
            <person name="Makarenko M."/>
            <person name="Klepikova A."/>
            <person name="Omelchenko D."/>
            <person name="Novikova G."/>
            <person name="Obukhova E."/>
            <person name="Bogdanov V."/>
            <person name="Penin A."/>
            <person name="Logacheva M."/>
        </authorList>
    </citation>
    <scope>NUCLEOTIDE SEQUENCE</scope>
    <source>
        <strain evidence="12">Hsosn_3</strain>
        <tissue evidence="12">Leaf</tissue>
    </source>
</reference>
<feature type="compositionally biased region" description="Basic and acidic residues" evidence="9">
    <location>
        <begin position="157"/>
        <end position="166"/>
    </location>
</feature>
<evidence type="ECO:0000256" key="3">
    <source>
        <dbReference type="ARBA" id="ARBA00022692"/>
    </source>
</evidence>
<keyword evidence="6" id="KW-0333">Golgi apparatus</keyword>
<dbReference type="AlphaFoldDB" id="A0AAD8I939"/>
<evidence type="ECO:0000256" key="5">
    <source>
        <dbReference type="ARBA" id="ARBA00022989"/>
    </source>
</evidence>
<proteinExistence type="inferred from homology"/>
<dbReference type="GO" id="GO:0016020">
    <property type="term" value="C:membrane"/>
    <property type="evidence" value="ECO:0007669"/>
    <property type="project" value="InterPro"/>
</dbReference>
<dbReference type="PANTHER" id="PTHR34949:SF6">
    <property type="entry name" value="EXPRESSED PROTEIN"/>
    <property type="match status" value="1"/>
</dbReference>
<comment type="caution">
    <text evidence="12">The sequence shown here is derived from an EMBL/GenBank/DDBJ whole genome shotgun (WGS) entry which is preliminary data.</text>
</comment>
<evidence type="ECO:0000313" key="13">
    <source>
        <dbReference type="Proteomes" id="UP001237642"/>
    </source>
</evidence>
<evidence type="ECO:0000256" key="9">
    <source>
        <dbReference type="SAM" id="MobiDB-lite"/>
    </source>
</evidence>
<keyword evidence="4" id="KW-0653">Protein transport</keyword>
<evidence type="ECO:0000256" key="7">
    <source>
        <dbReference type="ARBA" id="ARBA00023136"/>
    </source>
</evidence>
<dbReference type="Proteomes" id="UP001237642">
    <property type="component" value="Unassembled WGS sequence"/>
</dbReference>
<keyword evidence="5 10" id="KW-1133">Transmembrane helix</keyword>
<evidence type="ECO:0000256" key="1">
    <source>
        <dbReference type="ARBA" id="ARBA00009063"/>
    </source>
</evidence>
<keyword evidence="13" id="KW-1185">Reference proteome</keyword>
<dbReference type="SUPFAM" id="SSF47661">
    <property type="entry name" value="t-snare proteins"/>
    <property type="match status" value="1"/>
</dbReference>
<gene>
    <name evidence="12" type="ORF">POM88_026887</name>
</gene>
<dbReference type="GO" id="GO:0005794">
    <property type="term" value="C:Golgi apparatus"/>
    <property type="evidence" value="ECO:0007669"/>
    <property type="project" value="UniProtKB-SubCell"/>
</dbReference>
<feature type="transmembrane region" description="Helical" evidence="10">
    <location>
        <begin position="294"/>
        <end position="313"/>
    </location>
</feature>
<dbReference type="InterPro" id="IPR015260">
    <property type="entry name" value="Syntaxin-6/10/61_N"/>
</dbReference>
<comment type="similarity">
    <text evidence="1">Belongs to the syntaxin family.</text>
</comment>
<reference evidence="12" key="2">
    <citation type="submission" date="2023-05" db="EMBL/GenBank/DDBJ databases">
        <authorList>
            <person name="Schelkunov M.I."/>
        </authorList>
    </citation>
    <scope>NUCLEOTIDE SEQUENCE</scope>
    <source>
        <strain evidence="12">Hsosn_3</strain>
        <tissue evidence="12">Leaf</tissue>
    </source>
</reference>
<evidence type="ECO:0000259" key="11">
    <source>
        <dbReference type="Pfam" id="PF09177"/>
    </source>
</evidence>
<accession>A0AAD8I939</accession>
<sequence length="316" mass="36275">MTSQFDRWEKDPFFLAAEEVQESADRMESTYRTWVHASKNNSRTMWNADDLKRDLQTSLGTTKWQLEEFERAVKSSYKNSTLDDAKHRHSEFIKAMEAQVSKIDSALHKSAVLAGKPPHPWVRLDEGECNELELFLTGSMASKDKKSPKDQLSPKPLEADKESPLERVKNFSDSIELALDDNVLLQGSTVARREQPPPKIPSVSGFLNTMESASKLKWQKNGNRKLKLPDRQQDVDTALLQHNNLPKGINACYERCKNCLENGDGCCDKQLYGWYGAIQRQLQRSQYHMQYRRPVQVVLWIALFFCIIVLVALRSI</sequence>
<evidence type="ECO:0000256" key="6">
    <source>
        <dbReference type="ARBA" id="ARBA00023034"/>
    </source>
</evidence>
<dbReference type="GO" id="GO:0048193">
    <property type="term" value="P:Golgi vesicle transport"/>
    <property type="evidence" value="ECO:0007669"/>
    <property type="project" value="InterPro"/>
</dbReference>
<evidence type="ECO:0000256" key="2">
    <source>
        <dbReference type="ARBA" id="ARBA00022448"/>
    </source>
</evidence>
<dbReference type="PANTHER" id="PTHR34949">
    <property type="entry name" value="OS05G0443700 PROTEIN"/>
    <property type="match status" value="1"/>
</dbReference>
<keyword evidence="3 10" id="KW-0812">Transmembrane</keyword>